<proteinExistence type="predicted"/>
<feature type="domain" description="YARHG" evidence="2">
    <location>
        <begin position="337"/>
        <end position="418"/>
    </location>
</feature>
<dbReference type="InterPro" id="IPR038434">
    <property type="entry name" value="YARHG_sf"/>
</dbReference>
<dbReference type="InterPro" id="IPR025582">
    <property type="entry name" value="YARHG_dom"/>
</dbReference>
<dbReference type="Proteomes" id="UP000182360">
    <property type="component" value="Unassembled WGS sequence"/>
</dbReference>
<gene>
    <name evidence="3" type="ORF">SAMN04487977_101665</name>
</gene>
<reference evidence="3 4" key="1">
    <citation type="submission" date="2016-10" db="EMBL/GenBank/DDBJ databases">
        <authorList>
            <person name="de Groot N.N."/>
        </authorList>
    </citation>
    <scope>NUCLEOTIDE SEQUENCE [LARGE SCALE GENOMIC DNA]</scope>
    <source>
        <strain evidence="3 4">B25</strain>
    </source>
</reference>
<name>A0A1H9BDA5_9SPIR</name>
<sequence length="418" mass="48648">MKKYLLCIFALLQIISFSYTQNIEKLGEIETLTSYQRMNTIIPSDTYVDEINNYLYCRSDRGESQSIYNLNKISEEPKKKNYFAKTTTETFIILNNYEIHFSEMAFEIKKENEIIVNGPLSCGISFILKKGSGYIVYYVDTNGCPGAVDTTGRIYSSEEAMAYLKEYDPEKYMQSEKRAAELELYNDFIRNQVLIWGKRYYSTSGKMKKVLGKSGLILNGLIQYDMQGNAYQIDFDWWGNYKNDWGIRFDEGTEDNSNFVCADVNGNRIVLLTDLNNYSKILGSKGDYQETRPEYSTSWYVGFGGNIYYYIAGEEYTEVFRIRRTWGEPDFYAMAINGYTEDDYGKYVNEVLPKLSKADLRLLRNTIFALYGVHFKSADLSKYFDKQVWYTDEGKTSADVTLPEHRQKLVEMIQKLEK</sequence>
<keyword evidence="4" id="KW-1185">Reference proteome</keyword>
<dbReference type="Gene3D" id="1.20.58.1690">
    <property type="match status" value="1"/>
</dbReference>
<keyword evidence="1" id="KW-0732">Signal</keyword>
<dbReference type="RefSeq" id="WP_074640849.1">
    <property type="nucleotide sequence ID" value="NZ_FOFU01000001.1"/>
</dbReference>
<evidence type="ECO:0000313" key="3">
    <source>
        <dbReference type="EMBL" id="SEP86976.1"/>
    </source>
</evidence>
<evidence type="ECO:0000256" key="1">
    <source>
        <dbReference type="SAM" id="SignalP"/>
    </source>
</evidence>
<protein>
    <submittedName>
        <fullName evidence="3">YARHG domain-containing protein</fullName>
    </submittedName>
</protein>
<feature type="chain" id="PRO_5010190962" evidence="1">
    <location>
        <begin position="21"/>
        <end position="418"/>
    </location>
</feature>
<dbReference type="EMBL" id="FOFU01000001">
    <property type="protein sequence ID" value="SEP86976.1"/>
    <property type="molecule type" value="Genomic_DNA"/>
</dbReference>
<accession>A0A1H9BDA5</accession>
<dbReference type="OrthoDB" id="361748at2"/>
<feature type="signal peptide" evidence="1">
    <location>
        <begin position="1"/>
        <end position="20"/>
    </location>
</feature>
<evidence type="ECO:0000259" key="2">
    <source>
        <dbReference type="SMART" id="SM01324"/>
    </source>
</evidence>
<dbReference type="Pfam" id="PF13308">
    <property type="entry name" value="YARHG"/>
    <property type="match status" value="1"/>
</dbReference>
<dbReference type="AlphaFoldDB" id="A0A1H9BDA5"/>
<dbReference type="SMART" id="SM01324">
    <property type="entry name" value="YARHG"/>
    <property type="match status" value="1"/>
</dbReference>
<organism evidence="3 4">
    <name type="scientific">Treponema bryantii</name>
    <dbReference type="NCBI Taxonomy" id="163"/>
    <lineage>
        <taxon>Bacteria</taxon>
        <taxon>Pseudomonadati</taxon>
        <taxon>Spirochaetota</taxon>
        <taxon>Spirochaetia</taxon>
        <taxon>Spirochaetales</taxon>
        <taxon>Treponemataceae</taxon>
        <taxon>Treponema</taxon>
    </lineage>
</organism>
<evidence type="ECO:0000313" key="4">
    <source>
        <dbReference type="Proteomes" id="UP000182360"/>
    </source>
</evidence>